<evidence type="ECO:0008006" key="4">
    <source>
        <dbReference type="Google" id="ProtNLM"/>
    </source>
</evidence>
<dbReference type="Proteomes" id="UP001642484">
    <property type="component" value="Unassembled WGS sequence"/>
</dbReference>
<comment type="caution">
    <text evidence="1">The sequence shown here is derived from an EMBL/GenBank/DDBJ whole genome shotgun (WGS) entry which is preliminary data.</text>
</comment>
<dbReference type="InterPro" id="IPR036291">
    <property type="entry name" value="NAD(P)-bd_dom_sf"/>
</dbReference>
<dbReference type="InterPro" id="IPR002347">
    <property type="entry name" value="SDR_fam"/>
</dbReference>
<evidence type="ECO:0000313" key="3">
    <source>
        <dbReference type="Proteomes" id="UP001642484"/>
    </source>
</evidence>
<dbReference type="Gene3D" id="3.40.50.720">
    <property type="entry name" value="NAD(P)-binding Rossmann-like Domain"/>
    <property type="match status" value="1"/>
</dbReference>
<dbReference type="SUPFAM" id="SSF51735">
    <property type="entry name" value="NAD(P)-binding Rossmann-fold domains"/>
    <property type="match status" value="1"/>
</dbReference>
<dbReference type="EMBL" id="CAXAMN010025472">
    <property type="protein sequence ID" value="CAK9095411.1"/>
    <property type="molecule type" value="Genomic_DNA"/>
</dbReference>
<proteinExistence type="predicted"/>
<name>A0ABP0R5L9_9DINO</name>
<reference evidence="1 3" key="1">
    <citation type="submission" date="2024-02" db="EMBL/GenBank/DDBJ databases">
        <authorList>
            <person name="Chen Y."/>
            <person name="Shah S."/>
            <person name="Dougan E. K."/>
            <person name="Thang M."/>
            <person name="Chan C."/>
        </authorList>
    </citation>
    <scope>NUCLEOTIDE SEQUENCE [LARGE SCALE GENOMIC DNA]</scope>
</reference>
<dbReference type="EMBL" id="CAXAMN010025361">
    <property type="protein sequence ID" value="CAK9094641.1"/>
    <property type="molecule type" value="Genomic_DNA"/>
</dbReference>
<gene>
    <name evidence="1" type="ORF">CCMP2556_LOCUS45134</name>
    <name evidence="2" type="ORF">CCMP2556_LOCUS45447</name>
</gene>
<dbReference type="PRINTS" id="PR00081">
    <property type="entry name" value="GDHRDH"/>
</dbReference>
<protein>
    <recommendedName>
        <fullName evidence="4">C-factor</fullName>
    </recommendedName>
</protein>
<dbReference type="CDD" id="cd05325">
    <property type="entry name" value="carb_red_sniffer_like_SDR_c"/>
    <property type="match status" value="1"/>
</dbReference>
<dbReference type="PANTHER" id="PTHR43544:SF12">
    <property type="entry name" value="NAD(P)-BINDING ROSSMANN-FOLD SUPERFAMILY PROTEIN"/>
    <property type="match status" value="1"/>
</dbReference>
<sequence>MSASDQSVGLSAGVGDVLQRLAALEKRMDAIDSTEKGVLHKWQGQMKDSELELNRISGHLSGVKDTMLSQLKATNRVEEKLSSQMQALQASIQTCEKRCTLLEQHQTSLSETVSQMMRERALDAREDEQKLDAQAHLPEAELKAQLKALAQRVELALEGPSRAAPVANEGLMLKPQVQELQAATQRLRKEVLDVMTRLEEQAVRISSCRARLDELESSQQMQQMQMQMPWLCLIGHHRCLQRCKRKRFKDKCHKVGAPTKEATQLETVTAGSPSRARDGLSPSGREAEGGELLKVGLFLEEIAYFMEGGPPALVRGDETIQQVDLAVEAVILKLKERADKHMEDHTAQVRAKIVIIPSVDKTEFGSAVQVSRHLKLLLFPVLRSHPALASSWGPLPAGRLWRMASLVIGASRGLGLALTGHLLRRGPGLVLAARRPSGAGALEELQREYPDSLRVLELDVTDPSSVSCAAEQAAVILAQRQLKGLELLCHTVGLLQDKDHGVIPENHLQKVDAKAMAYSFAVNAIGPVLVLKHFAPLLKSGAAGDGDRRSLAKAIFYSARVGSIGDNATGGWYSYRSSKAALNQILRSASVELRRSAVCCVALHPGTVDTDLTRAFARARAKYKVQDVNEAAEKHLALIDSWSMADSGHFFDWQGKEVPW</sequence>
<dbReference type="InterPro" id="IPR051468">
    <property type="entry name" value="Fungal_SecMetab_SDRs"/>
</dbReference>
<organism evidence="1 3">
    <name type="scientific">Durusdinium trenchii</name>
    <dbReference type="NCBI Taxonomy" id="1381693"/>
    <lineage>
        <taxon>Eukaryota</taxon>
        <taxon>Sar</taxon>
        <taxon>Alveolata</taxon>
        <taxon>Dinophyceae</taxon>
        <taxon>Suessiales</taxon>
        <taxon>Symbiodiniaceae</taxon>
        <taxon>Durusdinium</taxon>
    </lineage>
</organism>
<evidence type="ECO:0000313" key="2">
    <source>
        <dbReference type="EMBL" id="CAK9095411.1"/>
    </source>
</evidence>
<keyword evidence="3" id="KW-1185">Reference proteome</keyword>
<dbReference type="Pfam" id="PF00106">
    <property type="entry name" value="adh_short"/>
    <property type="match status" value="1"/>
</dbReference>
<evidence type="ECO:0000313" key="1">
    <source>
        <dbReference type="EMBL" id="CAK9094641.1"/>
    </source>
</evidence>
<accession>A0ABP0R5L9</accession>
<dbReference type="PANTHER" id="PTHR43544">
    <property type="entry name" value="SHORT-CHAIN DEHYDROGENASE/REDUCTASE"/>
    <property type="match status" value="1"/>
</dbReference>